<keyword evidence="7 11" id="KW-0472">Membrane</keyword>
<dbReference type="GO" id="GO:0009272">
    <property type="term" value="P:fungal-type cell wall biogenesis"/>
    <property type="evidence" value="ECO:0007669"/>
    <property type="project" value="TreeGrafter"/>
</dbReference>
<name>A0AAJ0BHT0_9PEZI</name>
<keyword evidence="8" id="KW-0325">Glycoprotein</keyword>
<evidence type="ECO:0000256" key="6">
    <source>
        <dbReference type="ARBA" id="ARBA00022801"/>
    </source>
</evidence>
<dbReference type="Pfam" id="PF03663">
    <property type="entry name" value="Glyco_hydro_76"/>
    <property type="match status" value="1"/>
</dbReference>
<evidence type="ECO:0000256" key="9">
    <source>
        <dbReference type="ARBA" id="ARBA00023295"/>
    </source>
</evidence>
<dbReference type="SUPFAM" id="SSF48208">
    <property type="entry name" value="Six-hairpin glycosidases"/>
    <property type="match status" value="1"/>
</dbReference>
<evidence type="ECO:0000256" key="1">
    <source>
        <dbReference type="ARBA" id="ARBA00001452"/>
    </source>
</evidence>
<evidence type="ECO:0000256" key="5">
    <source>
        <dbReference type="ARBA" id="ARBA00022729"/>
    </source>
</evidence>
<evidence type="ECO:0000256" key="11">
    <source>
        <dbReference type="SAM" id="Phobius"/>
    </source>
</evidence>
<dbReference type="FunFam" id="1.50.10.20:FF:000006">
    <property type="entry name" value="Mannan endo-1,6-alpha-mannosidase"/>
    <property type="match status" value="1"/>
</dbReference>
<evidence type="ECO:0000256" key="8">
    <source>
        <dbReference type="ARBA" id="ARBA00023180"/>
    </source>
</evidence>
<feature type="chain" id="PRO_5042547456" description="mannan endo-1,6-alpha-mannosidase" evidence="12">
    <location>
        <begin position="20"/>
        <end position="568"/>
    </location>
</feature>
<dbReference type="PANTHER" id="PTHR12145">
    <property type="entry name" value="MANNAN ENDO-1,6-ALPHA-MANNOSIDASE DCW1"/>
    <property type="match status" value="1"/>
</dbReference>
<feature type="region of interest" description="Disordered" evidence="10">
    <location>
        <begin position="504"/>
        <end position="543"/>
    </location>
</feature>
<dbReference type="GO" id="GO:0016052">
    <property type="term" value="P:carbohydrate catabolic process"/>
    <property type="evidence" value="ECO:0007669"/>
    <property type="project" value="InterPro"/>
</dbReference>
<sequence>MRPNARLVSHLALASGVAATYKFDMGSSDSIKSVASSIADDMMSFYHGHEAGQTPGLLPKPYYWWEAGALMGALVDYWYYTGDTKWNSLATEGLLFQVGPNNDYMPPNQTVTEGNDDQGFWGMAVMSAAEYKYPNPPEDKPQWLALAQAVFNTQAPRWDTQDCGGGLRWQIFTWNNGYDYKNSITQACFFNIAARLARYTGNASYAEWADKTWNWMTDTQLMRSDSYFIYDGIHIMNCSAQTPYQWSYNVGAFLLGAAAMYNYTVGTPAHETWRERVDGLLNGSSLFFEGPNKDIMFEVPCEGVNMCNLDQQSFKAYLGRWMASSIKFAPWISGRVKPLLKASAEAAVSTCTGGSNGKMCGLKWTEPGKWDGTTGVGQQMAVMQMALSGLIDESPDPVTHAQGVSVGNPSAGGQDVGKTDPFAIIYGDEPVTVAGKAGAAILTTLVLLGLIAGCGFVLVEEGADKSWWEWIKGLRVKEQTDSIPGAEAEKNVGPAVETCENVSLGDRASTRERSTPSDMDSYWSVNSNGKSSPASSKKGDGSAVVLRKMAMQQNREKTVRWEGTKRDV</sequence>
<dbReference type="Proteomes" id="UP001239445">
    <property type="component" value="Unassembled WGS sequence"/>
</dbReference>
<evidence type="ECO:0000256" key="12">
    <source>
        <dbReference type="SAM" id="SignalP"/>
    </source>
</evidence>
<dbReference type="GO" id="GO:0012505">
    <property type="term" value="C:endomembrane system"/>
    <property type="evidence" value="ECO:0007669"/>
    <property type="project" value="UniProtKB-SubCell"/>
</dbReference>
<comment type="caution">
    <text evidence="13">The sequence shown here is derived from an EMBL/GenBank/DDBJ whole genome shotgun (WGS) entry which is preliminary data.</text>
</comment>
<feature type="transmembrane region" description="Helical" evidence="11">
    <location>
        <begin position="437"/>
        <end position="459"/>
    </location>
</feature>
<comment type="catalytic activity">
    <reaction evidence="1">
        <text>Random hydrolysis of (1-&gt;6)-alpha-D-mannosidic linkages in unbranched (1-&gt;6)-mannans.</text>
        <dbReference type="EC" id="3.2.1.101"/>
    </reaction>
</comment>
<evidence type="ECO:0000313" key="14">
    <source>
        <dbReference type="Proteomes" id="UP001239445"/>
    </source>
</evidence>
<keyword evidence="11" id="KW-1133">Transmembrane helix</keyword>
<feature type="compositionally biased region" description="Polar residues" evidence="10">
    <location>
        <begin position="523"/>
        <end position="535"/>
    </location>
</feature>
<dbReference type="EC" id="3.2.1.101" evidence="4"/>
<keyword evidence="6 13" id="KW-0378">Hydrolase</keyword>
<dbReference type="PANTHER" id="PTHR12145:SF36">
    <property type="entry name" value="MANNAN ENDO-1,6-ALPHA-MANNOSIDASE DCW1"/>
    <property type="match status" value="1"/>
</dbReference>
<comment type="subcellular location">
    <subcellularLocation>
        <location evidence="2">Endomembrane system</location>
    </subcellularLocation>
</comment>
<reference evidence="13" key="1">
    <citation type="submission" date="2023-06" db="EMBL/GenBank/DDBJ databases">
        <title>Genome-scale phylogeny and comparative genomics of the fungal order Sordariales.</title>
        <authorList>
            <consortium name="Lawrence Berkeley National Laboratory"/>
            <person name="Hensen N."/>
            <person name="Bonometti L."/>
            <person name="Westerberg I."/>
            <person name="Brannstrom I.O."/>
            <person name="Guillou S."/>
            <person name="Cros-Aarteil S."/>
            <person name="Calhoun S."/>
            <person name="Haridas S."/>
            <person name="Kuo A."/>
            <person name="Mondo S."/>
            <person name="Pangilinan J."/>
            <person name="Riley R."/>
            <person name="Labutti K."/>
            <person name="Andreopoulos B."/>
            <person name="Lipzen A."/>
            <person name="Chen C."/>
            <person name="Yanf M."/>
            <person name="Daum C."/>
            <person name="Ng V."/>
            <person name="Clum A."/>
            <person name="Steindorff A."/>
            <person name="Ohm R."/>
            <person name="Martin F."/>
            <person name="Silar P."/>
            <person name="Natvig D."/>
            <person name="Lalanne C."/>
            <person name="Gautier V."/>
            <person name="Ament-Velasquez S.L."/>
            <person name="Kruys A."/>
            <person name="Hutchinson M.I."/>
            <person name="Powell A.J."/>
            <person name="Barry K."/>
            <person name="Miller A.N."/>
            <person name="Grigoriev I.V."/>
            <person name="Debuchy R."/>
            <person name="Gladieux P."/>
            <person name="Thoren M.H."/>
            <person name="Johannesson H."/>
        </authorList>
    </citation>
    <scope>NUCLEOTIDE SEQUENCE</scope>
    <source>
        <strain evidence="13">PSN4</strain>
    </source>
</reference>
<dbReference type="EMBL" id="MU839829">
    <property type="protein sequence ID" value="KAK1758476.1"/>
    <property type="molecule type" value="Genomic_DNA"/>
</dbReference>
<proteinExistence type="inferred from homology"/>
<keyword evidence="9" id="KW-0326">Glycosidase</keyword>
<evidence type="ECO:0000256" key="3">
    <source>
        <dbReference type="ARBA" id="ARBA00009699"/>
    </source>
</evidence>
<keyword evidence="11" id="KW-0812">Transmembrane</keyword>
<dbReference type="InterPro" id="IPR005198">
    <property type="entry name" value="Glyco_hydro_76"/>
</dbReference>
<comment type="similarity">
    <text evidence="3">Belongs to the glycosyl hydrolase 76 family.</text>
</comment>
<dbReference type="InterPro" id="IPR014480">
    <property type="entry name" value="Mannan-1_6-alpha_mannosidase"/>
</dbReference>
<keyword evidence="14" id="KW-1185">Reference proteome</keyword>
<evidence type="ECO:0000256" key="10">
    <source>
        <dbReference type="SAM" id="MobiDB-lite"/>
    </source>
</evidence>
<gene>
    <name evidence="13" type="ORF">QBC47DRAFT_374809</name>
</gene>
<dbReference type="Gene3D" id="1.50.10.20">
    <property type="match status" value="1"/>
</dbReference>
<evidence type="ECO:0000256" key="7">
    <source>
        <dbReference type="ARBA" id="ARBA00023136"/>
    </source>
</evidence>
<dbReference type="AlphaFoldDB" id="A0AAJ0BHT0"/>
<dbReference type="GO" id="GO:0008496">
    <property type="term" value="F:mannan endo-1,6-alpha-mannosidase activity"/>
    <property type="evidence" value="ECO:0007669"/>
    <property type="project" value="UniProtKB-EC"/>
</dbReference>
<accession>A0AAJ0BHT0</accession>
<protein>
    <recommendedName>
        <fullName evidence="4">mannan endo-1,6-alpha-mannosidase</fullName>
        <ecNumber evidence="4">3.2.1.101</ecNumber>
    </recommendedName>
</protein>
<evidence type="ECO:0000256" key="4">
    <source>
        <dbReference type="ARBA" id="ARBA00012350"/>
    </source>
</evidence>
<dbReference type="InterPro" id="IPR008928">
    <property type="entry name" value="6-hairpin_glycosidase_sf"/>
</dbReference>
<feature type="signal peptide" evidence="12">
    <location>
        <begin position="1"/>
        <end position="19"/>
    </location>
</feature>
<keyword evidence="5 12" id="KW-0732">Signal</keyword>
<organism evidence="13 14">
    <name type="scientific">Echria macrotheca</name>
    <dbReference type="NCBI Taxonomy" id="438768"/>
    <lineage>
        <taxon>Eukaryota</taxon>
        <taxon>Fungi</taxon>
        <taxon>Dikarya</taxon>
        <taxon>Ascomycota</taxon>
        <taxon>Pezizomycotina</taxon>
        <taxon>Sordariomycetes</taxon>
        <taxon>Sordariomycetidae</taxon>
        <taxon>Sordariales</taxon>
        <taxon>Schizotheciaceae</taxon>
        <taxon>Echria</taxon>
    </lineage>
</organism>
<evidence type="ECO:0000313" key="13">
    <source>
        <dbReference type="EMBL" id="KAK1758476.1"/>
    </source>
</evidence>
<evidence type="ECO:0000256" key="2">
    <source>
        <dbReference type="ARBA" id="ARBA00004308"/>
    </source>
</evidence>